<keyword evidence="10" id="KW-0233">DNA recombination</keyword>
<evidence type="ECO:0000256" key="5">
    <source>
        <dbReference type="ARBA" id="ARBA00022842"/>
    </source>
</evidence>
<keyword evidence="8" id="KW-0239">DNA-directed DNA polymerase</keyword>
<keyword evidence="11" id="KW-0511">Multifunctional enzyme</keyword>
<dbReference type="Gene3D" id="3.30.420.10">
    <property type="entry name" value="Ribonuclease H-like superfamily/Ribonuclease H"/>
    <property type="match status" value="1"/>
</dbReference>
<dbReference type="CDD" id="cd01647">
    <property type="entry name" value="RT_LTR"/>
    <property type="match status" value="1"/>
</dbReference>
<keyword evidence="7" id="KW-0695">RNA-directed DNA polymerase</keyword>
<evidence type="ECO:0000256" key="8">
    <source>
        <dbReference type="ARBA" id="ARBA00022932"/>
    </source>
</evidence>
<dbReference type="PANTHER" id="PTHR37984:SF5">
    <property type="entry name" value="PROTEIN NYNRIN-LIKE"/>
    <property type="match status" value="1"/>
</dbReference>
<dbReference type="Pfam" id="PF24626">
    <property type="entry name" value="SH3_Tf2-1"/>
    <property type="match status" value="1"/>
</dbReference>
<proteinExistence type="predicted"/>
<dbReference type="InterPro" id="IPR036397">
    <property type="entry name" value="RNaseH_sf"/>
</dbReference>
<keyword evidence="3" id="KW-0064">Aspartyl protease</keyword>
<evidence type="ECO:0000256" key="6">
    <source>
        <dbReference type="ARBA" id="ARBA00022908"/>
    </source>
</evidence>
<keyword evidence="2" id="KW-0479">Metal-binding</keyword>
<evidence type="ECO:0000256" key="9">
    <source>
        <dbReference type="ARBA" id="ARBA00023125"/>
    </source>
</evidence>
<dbReference type="InterPro" id="IPR050951">
    <property type="entry name" value="Retrovirus_Pol_polyprotein"/>
</dbReference>
<keyword evidence="4" id="KW-0378">Hydrolase</keyword>
<dbReference type="InterPro" id="IPR001584">
    <property type="entry name" value="Integrase_cat-core"/>
</dbReference>
<dbReference type="PANTHER" id="PTHR37984">
    <property type="entry name" value="PROTEIN CBG26694"/>
    <property type="match status" value="1"/>
</dbReference>
<dbReference type="SUPFAM" id="SSF56672">
    <property type="entry name" value="DNA/RNA polymerases"/>
    <property type="match status" value="1"/>
</dbReference>
<dbReference type="InterPro" id="IPR041588">
    <property type="entry name" value="Integrase_H2C2"/>
</dbReference>
<dbReference type="InterPro" id="IPR041577">
    <property type="entry name" value="RT_RNaseH_2"/>
</dbReference>
<comment type="caution">
    <text evidence="13">The sequence shown here is derived from an EMBL/GenBank/DDBJ whole genome shotgun (WGS) entry which is preliminary data.</text>
</comment>
<keyword evidence="8" id="KW-0548">Nucleotidyltransferase</keyword>
<dbReference type="InterPro" id="IPR056924">
    <property type="entry name" value="SH3_Tf2-1"/>
</dbReference>
<dbReference type="Proteomes" id="UP001151760">
    <property type="component" value="Unassembled WGS sequence"/>
</dbReference>
<dbReference type="InterPro" id="IPR000477">
    <property type="entry name" value="RT_dom"/>
</dbReference>
<keyword evidence="14" id="KW-1185">Reference proteome</keyword>
<dbReference type="SUPFAM" id="SSF53098">
    <property type="entry name" value="Ribonuclease H-like"/>
    <property type="match status" value="1"/>
</dbReference>
<keyword evidence="6" id="KW-0229">DNA integration</keyword>
<reference evidence="13" key="2">
    <citation type="submission" date="2022-01" db="EMBL/GenBank/DDBJ databases">
        <authorList>
            <person name="Yamashiro T."/>
            <person name="Shiraishi A."/>
            <person name="Satake H."/>
            <person name="Nakayama K."/>
        </authorList>
    </citation>
    <scope>NUCLEOTIDE SEQUENCE</scope>
</reference>
<dbReference type="CDD" id="cd00303">
    <property type="entry name" value="retropepsin_like"/>
    <property type="match status" value="1"/>
</dbReference>
<reference evidence="13" key="1">
    <citation type="journal article" date="2022" name="Int. J. Mol. Sci.">
        <title>Draft Genome of Tanacetum Coccineum: Genomic Comparison of Closely Related Tanacetum-Family Plants.</title>
        <authorList>
            <person name="Yamashiro T."/>
            <person name="Shiraishi A."/>
            <person name="Nakayama K."/>
            <person name="Satake H."/>
        </authorList>
    </citation>
    <scope>NUCLEOTIDE SEQUENCE</scope>
</reference>
<sequence>MNSELRNIAEAFILCLLYSRLKCPLQRELLVSKPTTLGDAFALARVTEVRLEDQGTVSVATKVASTSGGSHYQRATPVVKTPLLPTPPKANVSPTAKPLAIKWISPAERQERLSKGLCFNCDNRWTRGNKCPGKFLLLMTDSVEDTGEDLTAEEDEAVESGDISILNSLVGHGSPRSLQLWGKIGTTAVHILIDNGSTHNFVRPDVVERMHLPLQATKVFKVMEFILSGAKYTLKGDESLCMKKISLHRMQALLETDEVYGIYECHGFALGDKEDRGVATSPTPSGQPELDQLLARCDSLFQIPTCLPPSRSRFKDKFLIPTADEMFDELGGASIFTKLDLRAGYHQIRVHERDVYKTAFRTHDGHYEFLVMPFGLTNAPSTFQATMNRAFGVCVSLFAEASVLRYYRRFIRGYASLAVPLMDLLKHEGFKWGEAEIHTFKDLKERLSNAPLLSLPNFDREFVIEADASGDGIGAVLMQENRPYVRKLMGFDFSIDYKTGLANRAADALSRVFEEDEQLSASFMAFSQPLVGLVGELRGENEALVELRDLHRRMDNGDELSGFRREDGLLIYNDHYYIGQESKLKPLLLQEFHATPSAGHGGIKTTLVGLSALFFWKGMRKSVEEFVKKCVVCQQIKYSTEAPGGYLQPLPTPTTVWEDVSMDFITGLPSSKGSTVIIVVVDWLTKYAHFGALSTNFNALKVAEIFLDIVVKHHGIPKTIVSDRDPIFSIVSSYHSSIKMSPFQALYRRPPLHVIPYPPGSSKVATVDELLVERDRLLRQLKESLLTAKHQMEVKANRKRRDIEFKVGDLVLVKLQPYRQVTLAKRLSNKLAKRYYGPYKVEARVGKVAYRLALLASSSTQWKSRKTSSCSMDGGSPEEATWEWLSEFQAAYPTYNLEDKVVFEDGGNDTPAGQGVRTSKRVSVSPSWQKDFVMG</sequence>
<evidence type="ECO:0000256" key="7">
    <source>
        <dbReference type="ARBA" id="ARBA00022918"/>
    </source>
</evidence>
<dbReference type="Gene3D" id="1.10.340.70">
    <property type="match status" value="1"/>
</dbReference>
<keyword evidence="5" id="KW-0460">Magnesium</keyword>
<evidence type="ECO:0000256" key="10">
    <source>
        <dbReference type="ARBA" id="ARBA00023172"/>
    </source>
</evidence>
<evidence type="ECO:0000256" key="3">
    <source>
        <dbReference type="ARBA" id="ARBA00022750"/>
    </source>
</evidence>
<dbReference type="Gene3D" id="3.30.70.270">
    <property type="match status" value="2"/>
</dbReference>
<keyword evidence="8" id="KW-0808">Transferase</keyword>
<dbReference type="InterPro" id="IPR043128">
    <property type="entry name" value="Rev_trsase/Diguanyl_cyclase"/>
</dbReference>
<keyword evidence="1" id="KW-0645">Protease</keyword>
<evidence type="ECO:0000256" key="2">
    <source>
        <dbReference type="ARBA" id="ARBA00022723"/>
    </source>
</evidence>
<name>A0ABQ4ZM11_9ASTR</name>
<dbReference type="InterPro" id="IPR012337">
    <property type="entry name" value="RNaseH-like_sf"/>
</dbReference>
<dbReference type="EMBL" id="BQNB010011492">
    <property type="protein sequence ID" value="GJS91273.1"/>
    <property type="molecule type" value="Genomic_DNA"/>
</dbReference>
<dbReference type="InterPro" id="IPR043502">
    <property type="entry name" value="DNA/RNA_pol_sf"/>
</dbReference>
<evidence type="ECO:0000256" key="4">
    <source>
        <dbReference type="ARBA" id="ARBA00022801"/>
    </source>
</evidence>
<feature type="domain" description="Integrase catalytic" evidence="12">
    <location>
        <begin position="647"/>
        <end position="825"/>
    </location>
</feature>
<dbReference type="Gene3D" id="3.10.10.10">
    <property type="entry name" value="HIV Type 1 Reverse Transcriptase, subunit A, domain 1"/>
    <property type="match status" value="1"/>
</dbReference>
<dbReference type="Pfam" id="PF17921">
    <property type="entry name" value="Integrase_H2C2"/>
    <property type="match status" value="1"/>
</dbReference>
<evidence type="ECO:0000313" key="13">
    <source>
        <dbReference type="EMBL" id="GJS91273.1"/>
    </source>
</evidence>
<organism evidence="13 14">
    <name type="scientific">Tanacetum coccineum</name>
    <dbReference type="NCBI Taxonomy" id="301880"/>
    <lineage>
        <taxon>Eukaryota</taxon>
        <taxon>Viridiplantae</taxon>
        <taxon>Streptophyta</taxon>
        <taxon>Embryophyta</taxon>
        <taxon>Tracheophyta</taxon>
        <taxon>Spermatophyta</taxon>
        <taxon>Magnoliopsida</taxon>
        <taxon>eudicotyledons</taxon>
        <taxon>Gunneridae</taxon>
        <taxon>Pentapetalae</taxon>
        <taxon>asterids</taxon>
        <taxon>campanulids</taxon>
        <taxon>Asterales</taxon>
        <taxon>Asteraceae</taxon>
        <taxon>Asteroideae</taxon>
        <taxon>Anthemideae</taxon>
        <taxon>Anthemidinae</taxon>
        <taxon>Tanacetum</taxon>
    </lineage>
</organism>
<accession>A0ABQ4ZM11</accession>
<dbReference type="PROSITE" id="PS50994">
    <property type="entry name" value="INTEGRASE"/>
    <property type="match status" value="1"/>
</dbReference>
<dbReference type="Pfam" id="PF00078">
    <property type="entry name" value="RVT_1"/>
    <property type="match status" value="1"/>
</dbReference>
<evidence type="ECO:0000313" key="14">
    <source>
        <dbReference type="Proteomes" id="UP001151760"/>
    </source>
</evidence>
<evidence type="ECO:0000256" key="11">
    <source>
        <dbReference type="ARBA" id="ARBA00023268"/>
    </source>
</evidence>
<evidence type="ECO:0000256" key="1">
    <source>
        <dbReference type="ARBA" id="ARBA00022670"/>
    </source>
</evidence>
<gene>
    <name evidence="13" type="ORF">Tco_0773909</name>
</gene>
<evidence type="ECO:0000259" key="12">
    <source>
        <dbReference type="PROSITE" id="PS50994"/>
    </source>
</evidence>
<keyword evidence="9" id="KW-0238">DNA-binding</keyword>
<dbReference type="Pfam" id="PF17919">
    <property type="entry name" value="RT_RNaseH_2"/>
    <property type="match status" value="1"/>
</dbReference>
<protein>
    <submittedName>
        <fullName evidence="13">Ty3-gypsy retrotransposon protein</fullName>
    </submittedName>
</protein>